<accession>A0AAD9MQD4</accession>
<dbReference type="EMBL" id="JAODUP010000997">
    <property type="protein sequence ID" value="KAK2142087.1"/>
    <property type="molecule type" value="Genomic_DNA"/>
</dbReference>
<feature type="non-terminal residue" evidence="1">
    <location>
        <position position="1"/>
    </location>
</feature>
<dbReference type="Proteomes" id="UP001208570">
    <property type="component" value="Unassembled WGS sequence"/>
</dbReference>
<gene>
    <name evidence="1" type="ORF">LSH36_997g01018</name>
</gene>
<evidence type="ECO:0000313" key="2">
    <source>
        <dbReference type="Proteomes" id="UP001208570"/>
    </source>
</evidence>
<keyword evidence="2" id="KW-1185">Reference proteome</keyword>
<evidence type="ECO:0000313" key="1">
    <source>
        <dbReference type="EMBL" id="KAK2142087.1"/>
    </source>
</evidence>
<protein>
    <submittedName>
        <fullName evidence="1">Uncharacterized protein</fullName>
    </submittedName>
</protein>
<dbReference type="AlphaFoldDB" id="A0AAD9MQD4"/>
<name>A0AAD9MQD4_9ANNE</name>
<sequence>MATGNQNKKKTRQETADMDEEVISTIDKDSDKEEHMEIDQIKTNQRGDFNFVENVRKDNIGGNVNKGDLGLKEINILKEDFSIEDVFRNKFPSKVETTWGNGVNIKILENKEVKEDLETLFRREKSKE</sequence>
<comment type="caution">
    <text evidence="1">The sequence shown here is derived from an EMBL/GenBank/DDBJ whole genome shotgun (WGS) entry which is preliminary data.</text>
</comment>
<reference evidence="1" key="1">
    <citation type="journal article" date="2023" name="Mol. Biol. Evol.">
        <title>Third-Generation Sequencing Reveals the Adaptive Role of the Epigenome in Three Deep-Sea Polychaetes.</title>
        <authorList>
            <person name="Perez M."/>
            <person name="Aroh O."/>
            <person name="Sun Y."/>
            <person name="Lan Y."/>
            <person name="Juniper S.K."/>
            <person name="Young C.R."/>
            <person name="Angers B."/>
            <person name="Qian P.Y."/>
        </authorList>
    </citation>
    <scope>NUCLEOTIDE SEQUENCE</scope>
    <source>
        <strain evidence="1">P08H-3</strain>
    </source>
</reference>
<proteinExistence type="predicted"/>
<organism evidence="1 2">
    <name type="scientific">Paralvinella palmiformis</name>
    <dbReference type="NCBI Taxonomy" id="53620"/>
    <lineage>
        <taxon>Eukaryota</taxon>
        <taxon>Metazoa</taxon>
        <taxon>Spiralia</taxon>
        <taxon>Lophotrochozoa</taxon>
        <taxon>Annelida</taxon>
        <taxon>Polychaeta</taxon>
        <taxon>Sedentaria</taxon>
        <taxon>Canalipalpata</taxon>
        <taxon>Terebellida</taxon>
        <taxon>Terebelliformia</taxon>
        <taxon>Alvinellidae</taxon>
        <taxon>Paralvinella</taxon>
    </lineage>
</organism>